<feature type="transmembrane region" description="Helical" evidence="9">
    <location>
        <begin position="93"/>
        <end position="112"/>
    </location>
</feature>
<evidence type="ECO:0000256" key="7">
    <source>
        <dbReference type="ARBA" id="ARBA00024033"/>
    </source>
</evidence>
<keyword evidence="6 9" id="KW-0472">Membrane</keyword>
<dbReference type="PIRSF" id="PIRSF010361">
    <property type="entry name" value="UCP010361"/>
    <property type="match status" value="1"/>
</dbReference>
<dbReference type="Pfam" id="PF09594">
    <property type="entry name" value="GT87"/>
    <property type="match status" value="1"/>
</dbReference>
<evidence type="ECO:0000256" key="1">
    <source>
        <dbReference type="ARBA" id="ARBA00004651"/>
    </source>
</evidence>
<keyword evidence="2" id="KW-1003">Cell membrane</keyword>
<accession>A0ABY7U9U3</accession>
<evidence type="ECO:0000256" key="2">
    <source>
        <dbReference type="ARBA" id="ARBA00022475"/>
    </source>
</evidence>
<keyword evidence="3" id="KW-0808">Transferase</keyword>
<feature type="transmembrane region" description="Helical" evidence="9">
    <location>
        <begin position="292"/>
        <end position="311"/>
    </location>
</feature>
<evidence type="ECO:0000313" key="11">
    <source>
        <dbReference type="Proteomes" id="UP001220064"/>
    </source>
</evidence>
<dbReference type="InterPro" id="IPR018584">
    <property type="entry name" value="GT87"/>
</dbReference>
<evidence type="ECO:0000256" key="3">
    <source>
        <dbReference type="ARBA" id="ARBA00022679"/>
    </source>
</evidence>
<evidence type="ECO:0000256" key="5">
    <source>
        <dbReference type="ARBA" id="ARBA00022989"/>
    </source>
</evidence>
<dbReference type="Proteomes" id="UP001220064">
    <property type="component" value="Chromosome"/>
</dbReference>
<organism evidence="10 11">
    <name type="scientific">Corynebacterium massiliense DSM 45435</name>
    <dbReference type="NCBI Taxonomy" id="1121364"/>
    <lineage>
        <taxon>Bacteria</taxon>
        <taxon>Bacillati</taxon>
        <taxon>Actinomycetota</taxon>
        <taxon>Actinomycetes</taxon>
        <taxon>Mycobacteriales</taxon>
        <taxon>Corynebacteriaceae</taxon>
        <taxon>Corynebacterium</taxon>
    </lineage>
</organism>
<feature type="transmembrane region" description="Helical" evidence="9">
    <location>
        <begin position="12"/>
        <end position="29"/>
    </location>
</feature>
<keyword evidence="5 9" id="KW-1133">Transmembrane helix</keyword>
<keyword evidence="4 9" id="KW-0812">Transmembrane</keyword>
<evidence type="ECO:0008006" key="12">
    <source>
        <dbReference type="Google" id="ProtNLM"/>
    </source>
</evidence>
<feature type="compositionally biased region" description="Low complexity" evidence="8">
    <location>
        <begin position="443"/>
        <end position="458"/>
    </location>
</feature>
<feature type="transmembrane region" description="Helical" evidence="9">
    <location>
        <begin position="388"/>
        <end position="408"/>
    </location>
</feature>
<dbReference type="InterPro" id="IPR016570">
    <property type="entry name" value="UCP010361"/>
</dbReference>
<reference evidence="10 11" key="1">
    <citation type="submission" date="2020-10" db="EMBL/GenBank/DDBJ databases">
        <title>Complete genome sequence of Corynebacterium massiliense DSM 45435, type strain of Corynebacterium massiliense.</title>
        <authorList>
            <person name="Busche T."/>
            <person name="Kalinowski J."/>
            <person name="Ruckert C."/>
        </authorList>
    </citation>
    <scope>NUCLEOTIDE SEQUENCE [LARGE SCALE GENOMIC DNA]</scope>
    <source>
        <strain evidence="10 11">DSM 45435</strain>
    </source>
</reference>
<evidence type="ECO:0000256" key="6">
    <source>
        <dbReference type="ARBA" id="ARBA00023136"/>
    </source>
</evidence>
<evidence type="ECO:0000256" key="8">
    <source>
        <dbReference type="SAM" id="MobiDB-lite"/>
    </source>
</evidence>
<feature type="transmembrane region" description="Helical" evidence="9">
    <location>
        <begin position="356"/>
        <end position="376"/>
    </location>
</feature>
<gene>
    <name evidence="10" type="ORF">CMASS_09990</name>
</gene>
<feature type="transmembrane region" description="Helical" evidence="9">
    <location>
        <begin position="234"/>
        <end position="252"/>
    </location>
</feature>
<dbReference type="EMBL" id="CP063189">
    <property type="protein sequence ID" value="WCZ33406.1"/>
    <property type="molecule type" value="Genomic_DNA"/>
</dbReference>
<sequence length="467" mass="51083">MRTDRSLLARPLPFVVCVAYIFVALGYLSKAACLTGTRKDGGSVALNWDGNRQYAAACYSDIVPLYSGRGMDTGGFPYAYSWTDGGATRYMEYPVLSGLFQGLMGFISRATYGLVEWATVPAAGWYFAVTALCMSVMWVGTIVLACRLAGARVWDILLVAASPLVIVHAFTNWDIPAIFLAVAGLYAAARHRNAWAGVLFGLGAAFKLWPVFLLGAFFVLAVRARATRSFMTMLLGAVGAWLVVNVPIARAYPEAWGEFFRLNSERSWEWTTIYAVLDRTFGLHPPITAVNAFSFGAFLACCAGIFALGVTARRVPRVAELVLLILVAFLLFNKVWSPQYSLWLVVPAVLALPRWRLLLCWMLADALVWPILMWHMLGAENKGLPQEFLDIAVLVRDGFLVAIAVLVLRQMLSRSQDKVYAAHHGRDVMAGDFAQWSSHSLGSHPSPASSPRTTPSSAGAIDASPRP</sequence>
<keyword evidence="11" id="KW-1185">Reference proteome</keyword>
<evidence type="ECO:0000313" key="10">
    <source>
        <dbReference type="EMBL" id="WCZ33406.1"/>
    </source>
</evidence>
<feature type="transmembrane region" description="Helical" evidence="9">
    <location>
        <begin position="124"/>
        <end position="144"/>
    </location>
</feature>
<comment type="subcellular location">
    <subcellularLocation>
        <location evidence="1">Cell membrane</location>
        <topology evidence="1">Multi-pass membrane protein</topology>
    </subcellularLocation>
</comment>
<feature type="transmembrane region" description="Helical" evidence="9">
    <location>
        <begin position="195"/>
        <end position="222"/>
    </location>
</feature>
<feature type="transmembrane region" description="Helical" evidence="9">
    <location>
        <begin position="156"/>
        <end position="189"/>
    </location>
</feature>
<evidence type="ECO:0000256" key="4">
    <source>
        <dbReference type="ARBA" id="ARBA00022692"/>
    </source>
</evidence>
<comment type="similarity">
    <text evidence="7">Belongs to the glycosyltransferase 87 family.</text>
</comment>
<protein>
    <recommendedName>
        <fullName evidence="12">DUF2029 domain-containing protein</fullName>
    </recommendedName>
</protein>
<evidence type="ECO:0000256" key="9">
    <source>
        <dbReference type="SAM" id="Phobius"/>
    </source>
</evidence>
<feature type="transmembrane region" description="Helical" evidence="9">
    <location>
        <begin position="318"/>
        <end position="336"/>
    </location>
</feature>
<name>A0ABY7U9U3_9CORY</name>
<proteinExistence type="inferred from homology"/>
<feature type="region of interest" description="Disordered" evidence="8">
    <location>
        <begin position="439"/>
        <end position="467"/>
    </location>
</feature>